<name>A0AA85IUT7_TRIRE</name>
<accession>A0AA85IUT7</accession>
<protein>
    <submittedName>
        <fullName evidence="3">Uncharacterized protein</fullName>
    </submittedName>
</protein>
<sequence>MPRATNYILIVVITSLLLGSCDASFLKKAWDGFVERFLNGEFWFDLYLAVYKWLRSCLLNTDNLREVLFPRRYYESSSFQLSDLLKLLMRR</sequence>
<keyword evidence="2" id="KW-1185">Reference proteome</keyword>
<proteinExistence type="predicted"/>
<feature type="signal peptide" evidence="1">
    <location>
        <begin position="1"/>
        <end position="23"/>
    </location>
</feature>
<reference evidence="3" key="2">
    <citation type="submission" date="2023-11" db="UniProtKB">
        <authorList>
            <consortium name="WormBaseParasite"/>
        </authorList>
    </citation>
    <scope>IDENTIFICATION</scope>
</reference>
<dbReference type="WBParaSite" id="TREG1_121270.1">
    <property type="protein sequence ID" value="TREG1_121270.1"/>
    <property type="gene ID" value="TREG1_121270"/>
</dbReference>
<organism evidence="2 3">
    <name type="scientific">Trichobilharzia regenti</name>
    <name type="common">Nasal bird schistosome</name>
    <dbReference type="NCBI Taxonomy" id="157069"/>
    <lineage>
        <taxon>Eukaryota</taxon>
        <taxon>Metazoa</taxon>
        <taxon>Spiralia</taxon>
        <taxon>Lophotrochozoa</taxon>
        <taxon>Platyhelminthes</taxon>
        <taxon>Trematoda</taxon>
        <taxon>Digenea</taxon>
        <taxon>Strigeidida</taxon>
        <taxon>Schistosomatoidea</taxon>
        <taxon>Schistosomatidae</taxon>
        <taxon>Trichobilharzia</taxon>
    </lineage>
</organism>
<evidence type="ECO:0000313" key="3">
    <source>
        <dbReference type="WBParaSite" id="TREG1_121270.1"/>
    </source>
</evidence>
<reference evidence="2" key="1">
    <citation type="submission" date="2022-06" db="EMBL/GenBank/DDBJ databases">
        <authorList>
            <person name="Berger JAMES D."/>
            <person name="Berger JAMES D."/>
        </authorList>
    </citation>
    <scope>NUCLEOTIDE SEQUENCE [LARGE SCALE GENOMIC DNA]</scope>
</reference>
<evidence type="ECO:0000313" key="2">
    <source>
        <dbReference type="Proteomes" id="UP000050795"/>
    </source>
</evidence>
<evidence type="ECO:0000256" key="1">
    <source>
        <dbReference type="SAM" id="SignalP"/>
    </source>
</evidence>
<keyword evidence="1" id="KW-0732">Signal</keyword>
<dbReference type="PROSITE" id="PS51257">
    <property type="entry name" value="PROKAR_LIPOPROTEIN"/>
    <property type="match status" value="1"/>
</dbReference>
<feature type="chain" id="PRO_5041685163" evidence="1">
    <location>
        <begin position="24"/>
        <end position="91"/>
    </location>
</feature>
<dbReference type="AlphaFoldDB" id="A0AA85IUT7"/>
<dbReference type="Proteomes" id="UP000050795">
    <property type="component" value="Unassembled WGS sequence"/>
</dbReference>